<keyword evidence="6" id="KW-1185">Reference proteome</keyword>
<dbReference type="PRINTS" id="PR00081">
    <property type="entry name" value="GDHRDH"/>
</dbReference>
<evidence type="ECO:0000256" key="3">
    <source>
        <dbReference type="ARBA" id="ARBA00023002"/>
    </source>
</evidence>
<protein>
    <submittedName>
        <fullName evidence="5">Uncharacterized protein</fullName>
    </submittedName>
</protein>
<reference evidence="5" key="1">
    <citation type="submission" date="2022-07" db="EMBL/GenBank/DDBJ databases">
        <title>Phylogenomic reconstructions and comparative analyses of Kickxellomycotina fungi.</title>
        <authorList>
            <person name="Reynolds N.K."/>
            <person name="Stajich J.E."/>
            <person name="Barry K."/>
            <person name="Grigoriev I.V."/>
            <person name="Crous P."/>
            <person name="Smith M.E."/>
        </authorList>
    </citation>
    <scope>NUCLEOTIDE SEQUENCE</scope>
    <source>
        <strain evidence="5">NRRL 1566</strain>
    </source>
</reference>
<dbReference type="Gene3D" id="3.40.50.720">
    <property type="entry name" value="NAD(P)-binding Rossmann-like Domain"/>
    <property type="match status" value="1"/>
</dbReference>
<dbReference type="PANTHER" id="PTHR44229">
    <property type="entry name" value="15-HYDROXYPROSTAGLANDIN DEHYDROGENASE [NAD(+)]"/>
    <property type="match status" value="1"/>
</dbReference>
<dbReference type="SUPFAM" id="SSF51735">
    <property type="entry name" value="NAD(P)-binding Rossmann-fold domains"/>
    <property type="match status" value="1"/>
</dbReference>
<comment type="caution">
    <text evidence="5">The sequence shown here is derived from an EMBL/GenBank/DDBJ whole genome shotgun (WGS) entry which is preliminary data.</text>
</comment>
<dbReference type="InterPro" id="IPR036291">
    <property type="entry name" value="NAD(P)-bd_dom_sf"/>
</dbReference>
<dbReference type="Pfam" id="PF00106">
    <property type="entry name" value="adh_short"/>
    <property type="match status" value="1"/>
</dbReference>
<dbReference type="InterPro" id="IPR020904">
    <property type="entry name" value="Sc_DH/Rdtase_CS"/>
</dbReference>
<sequence>MTLQYPIKDKVAVITGGTQSLGFCIAQRLARLGAKIVIGGRNPAGAEKATEINNEVGPNTAIFQQCDVTDSSALHILIDLATEHFGQLDILVNNAGIFSKPWYQDPTGSDSCTCVDTNLRALIDGTNHALHIWSQGISRGVVINIASISGYIPLNSTATYAATKAAAIAFTKGLSELAPKIRVNAIAPSWIDTKFLDVEHIGRNHFTMKGSALLDPQKVVDQVIRLIEDESFAGDVIIIKDKEEPKLCTLPKAHETMEAMDWVED</sequence>
<keyword evidence="2" id="KW-0521">NADP</keyword>
<comment type="similarity">
    <text evidence="1 4">Belongs to the short-chain dehydrogenases/reductases (SDR) family.</text>
</comment>
<evidence type="ECO:0000313" key="5">
    <source>
        <dbReference type="EMBL" id="KAJ2851609.1"/>
    </source>
</evidence>
<gene>
    <name evidence="5" type="ORF">IWW36_000932</name>
</gene>
<evidence type="ECO:0000256" key="4">
    <source>
        <dbReference type="RuleBase" id="RU000363"/>
    </source>
</evidence>
<evidence type="ECO:0000256" key="1">
    <source>
        <dbReference type="ARBA" id="ARBA00006484"/>
    </source>
</evidence>
<dbReference type="InterPro" id="IPR002347">
    <property type="entry name" value="SDR_fam"/>
</dbReference>
<dbReference type="PROSITE" id="PS00061">
    <property type="entry name" value="ADH_SHORT"/>
    <property type="match status" value="1"/>
</dbReference>
<dbReference type="EMBL" id="JANBUW010000010">
    <property type="protein sequence ID" value="KAJ2851609.1"/>
    <property type="molecule type" value="Genomic_DNA"/>
</dbReference>
<dbReference type="OrthoDB" id="37659at2759"/>
<evidence type="ECO:0000256" key="2">
    <source>
        <dbReference type="ARBA" id="ARBA00022857"/>
    </source>
</evidence>
<accession>A0A9W8LZH2</accession>
<dbReference type="PANTHER" id="PTHR44229:SF4">
    <property type="entry name" value="15-HYDROXYPROSTAGLANDIN DEHYDROGENASE [NAD(+)]"/>
    <property type="match status" value="1"/>
</dbReference>
<dbReference type="AlphaFoldDB" id="A0A9W8LZH2"/>
<dbReference type="GO" id="GO:0005737">
    <property type="term" value="C:cytoplasm"/>
    <property type="evidence" value="ECO:0007669"/>
    <property type="project" value="TreeGrafter"/>
</dbReference>
<dbReference type="PRINTS" id="PR00080">
    <property type="entry name" value="SDRFAMILY"/>
</dbReference>
<organism evidence="5 6">
    <name type="scientific">Coemansia brasiliensis</name>
    <dbReference type="NCBI Taxonomy" id="2650707"/>
    <lineage>
        <taxon>Eukaryota</taxon>
        <taxon>Fungi</taxon>
        <taxon>Fungi incertae sedis</taxon>
        <taxon>Zoopagomycota</taxon>
        <taxon>Kickxellomycotina</taxon>
        <taxon>Kickxellomycetes</taxon>
        <taxon>Kickxellales</taxon>
        <taxon>Kickxellaceae</taxon>
        <taxon>Coemansia</taxon>
    </lineage>
</organism>
<proteinExistence type="inferred from homology"/>
<dbReference type="Proteomes" id="UP001139887">
    <property type="component" value="Unassembled WGS sequence"/>
</dbReference>
<evidence type="ECO:0000313" key="6">
    <source>
        <dbReference type="Proteomes" id="UP001139887"/>
    </source>
</evidence>
<dbReference type="GO" id="GO:0016616">
    <property type="term" value="F:oxidoreductase activity, acting on the CH-OH group of donors, NAD or NADP as acceptor"/>
    <property type="evidence" value="ECO:0007669"/>
    <property type="project" value="TreeGrafter"/>
</dbReference>
<name>A0A9W8LZH2_9FUNG</name>
<keyword evidence="3" id="KW-0560">Oxidoreductase</keyword>